<reference evidence="2" key="1">
    <citation type="submission" date="2015-11" db="EMBL/GenBank/DDBJ databases">
        <title>De novo transcriptome assembly of four potential Pierce s Disease insect vectors from Arizona vineyards.</title>
        <authorList>
            <person name="Tassone E.E."/>
        </authorList>
    </citation>
    <scope>NUCLEOTIDE SEQUENCE</scope>
</reference>
<dbReference type="PANTHER" id="PTHR11257:SF13">
    <property type="entry name" value="GEO07322P1"/>
    <property type="match status" value="1"/>
</dbReference>
<dbReference type="InterPro" id="IPR005055">
    <property type="entry name" value="A10/PebIII"/>
</dbReference>
<dbReference type="SUPFAM" id="SSF100910">
    <property type="entry name" value="Chemosensory protein Csp2"/>
    <property type="match status" value="1"/>
</dbReference>
<dbReference type="EMBL" id="GECU01029290">
    <property type="protein sequence ID" value="JAS78416.1"/>
    <property type="molecule type" value="Transcribed_RNA"/>
</dbReference>
<accession>A0A1B6HUS0</accession>
<gene>
    <name evidence="2" type="ORF">g.59058</name>
</gene>
<proteinExistence type="predicted"/>
<dbReference type="AlphaFoldDB" id="A0A1B6HUS0"/>
<feature type="non-terminal residue" evidence="2">
    <location>
        <position position="1"/>
    </location>
</feature>
<name>A0A1B6HUS0_9HEMI</name>
<evidence type="ECO:0000256" key="1">
    <source>
        <dbReference type="SAM" id="SignalP"/>
    </source>
</evidence>
<dbReference type="InterPro" id="IPR036682">
    <property type="entry name" value="OS_D_A10/PebIII_sf"/>
</dbReference>
<evidence type="ECO:0000313" key="2">
    <source>
        <dbReference type="EMBL" id="JAS78416.1"/>
    </source>
</evidence>
<keyword evidence="1" id="KW-0732">Signal</keyword>
<sequence>ATAMQCRCLLLLAVVSLAAVAHSRAAPQNNFSVDSVLNNPRVLNAYLKCVLGTGPCTKEGREMKRLIPEVLKTACKSCSQKNKENLRKFLRRVEVDPKLSDAWRKVLEKYDPHRQYRVGLEKFVNEG</sequence>
<organism evidence="2">
    <name type="scientific">Homalodisca liturata</name>
    <dbReference type="NCBI Taxonomy" id="320908"/>
    <lineage>
        <taxon>Eukaryota</taxon>
        <taxon>Metazoa</taxon>
        <taxon>Ecdysozoa</taxon>
        <taxon>Arthropoda</taxon>
        <taxon>Hexapoda</taxon>
        <taxon>Insecta</taxon>
        <taxon>Pterygota</taxon>
        <taxon>Neoptera</taxon>
        <taxon>Paraneoptera</taxon>
        <taxon>Hemiptera</taxon>
        <taxon>Auchenorrhyncha</taxon>
        <taxon>Membracoidea</taxon>
        <taxon>Cicadellidae</taxon>
        <taxon>Cicadellinae</taxon>
        <taxon>Proconiini</taxon>
        <taxon>Homalodisca</taxon>
    </lineage>
</organism>
<dbReference type="Pfam" id="PF03392">
    <property type="entry name" value="OS-D"/>
    <property type="match status" value="1"/>
</dbReference>
<dbReference type="PANTHER" id="PTHR11257">
    <property type="entry name" value="CHEMOSENSORY PROTEIN-RELATED"/>
    <property type="match status" value="1"/>
</dbReference>
<protein>
    <submittedName>
        <fullName evidence="2">Uncharacterized protein</fullName>
    </submittedName>
</protein>
<dbReference type="Gene3D" id="1.10.2080.10">
    <property type="entry name" value="Insect odorant-binding protein A10/Ejaculatory bulb-specific protein 3"/>
    <property type="match status" value="1"/>
</dbReference>
<feature type="signal peptide" evidence="1">
    <location>
        <begin position="1"/>
        <end position="25"/>
    </location>
</feature>
<feature type="chain" id="PRO_5008584703" evidence="1">
    <location>
        <begin position="26"/>
        <end position="127"/>
    </location>
</feature>